<dbReference type="Proteomes" id="UP000186102">
    <property type="component" value="Unassembled WGS sequence"/>
</dbReference>
<dbReference type="InterPro" id="IPR025580">
    <property type="entry name" value="Gp46"/>
</dbReference>
<dbReference type="STRING" id="1888891.DSOL_4992"/>
<accession>A0A1Q8QGN8</accession>
<evidence type="ECO:0000313" key="4">
    <source>
        <dbReference type="Proteomes" id="UP000186102"/>
    </source>
</evidence>
<dbReference type="OrthoDB" id="1901795at2"/>
<keyword evidence="4" id="KW-1185">Reference proteome</keyword>
<sequence length="194" mass="22408">MTFEEIKKYLEENKSSDEVKAYLQGLVSVEGVQTFLTQNEDGKKWLDSERDKHLNKGLETWKANNLQKEIDKKIHELFPEETEEKKQLRELNAKIETMEFEKQREVLKNKALTIAADKKLPINKIVDLFISDNEEATVANIGRFEEIFGTSVQSAVEERLKSNGYTPPNNGGQNKQPQNLNEALKNYYSEKNRG</sequence>
<keyword evidence="1" id="KW-0175">Coiled coil</keyword>
<protein>
    <submittedName>
        <fullName evidence="3">Phage protein</fullName>
    </submittedName>
</protein>
<gene>
    <name evidence="3" type="ORF">DSOL_4992</name>
</gene>
<feature type="coiled-coil region" evidence="1">
    <location>
        <begin position="81"/>
        <end position="108"/>
    </location>
</feature>
<evidence type="ECO:0000256" key="2">
    <source>
        <dbReference type="SAM" id="MobiDB-lite"/>
    </source>
</evidence>
<proteinExistence type="predicted"/>
<organism evidence="3 4">
    <name type="scientific">Desulfosporosinus metallidurans</name>
    <dbReference type="NCBI Taxonomy" id="1888891"/>
    <lineage>
        <taxon>Bacteria</taxon>
        <taxon>Bacillati</taxon>
        <taxon>Bacillota</taxon>
        <taxon>Clostridia</taxon>
        <taxon>Eubacteriales</taxon>
        <taxon>Desulfitobacteriaceae</taxon>
        <taxon>Desulfosporosinus</taxon>
    </lineage>
</organism>
<evidence type="ECO:0000313" key="3">
    <source>
        <dbReference type="EMBL" id="OLN26458.1"/>
    </source>
</evidence>
<dbReference type="RefSeq" id="WP_075367244.1">
    <property type="nucleotide sequence ID" value="NZ_MLBF01000077.1"/>
</dbReference>
<dbReference type="EMBL" id="MLBF01000077">
    <property type="protein sequence ID" value="OLN26458.1"/>
    <property type="molecule type" value="Genomic_DNA"/>
</dbReference>
<reference evidence="3 4" key="1">
    <citation type="submission" date="2016-09" db="EMBL/GenBank/DDBJ databases">
        <title>Complete genome of Desulfosporosinus sp. OL.</title>
        <authorList>
            <person name="Mardanov A."/>
            <person name="Beletsky A."/>
            <person name="Panova A."/>
            <person name="Karnachuk O."/>
            <person name="Ravin N."/>
        </authorList>
    </citation>
    <scope>NUCLEOTIDE SEQUENCE [LARGE SCALE GENOMIC DNA]</scope>
    <source>
        <strain evidence="3 4">OL</strain>
    </source>
</reference>
<comment type="caution">
    <text evidence="3">The sequence shown here is derived from an EMBL/GenBank/DDBJ whole genome shotgun (WGS) entry which is preliminary data.</text>
</comment>
<name>A0A1Q8QGN8_9FIRM</name>
<feature type="region of interest" description="Disordered" evidence="2">
    <location>
        <begin position="161"/>
        <end position="194"/>
    </location>
</feature>
<dbReference type="Pfam" id="PF14265">
    <property type="entry name" value="DUF4355"/>
    <property type="match status" value="1"/>
</dbReference>
<dbReference type="AlphaFoldDB" id="A0A1Q8QGN8"/>
<evidence type="ECO:0000256" key="1">
    <source>
        <dbReference type="SAM" id="Coils"/>
    </source>
</evidence>
<feature type="compositionally biased region" description="Low complexity" evidence="2">
    <location>
        <begin position="167"/>
        <end position="181"/>
    </location>
</feature>